<reference evidence="2 3" key="1">
    <citation type="submission" date="2016-04" db="EMBL/GenBank/DDBJ databases">
        <title>Genome sequence of Clostridium magnum DSM 2767.</title>
        <authorList>
            <person name="Poehlein A."/>
            <person name="Uhlig R."/>
            <person name="Fischer R."/>
            <person name="Bahl H."/>
            <person name="Daniel R."/>
        </authorList>
    </citation>
    <scope>NUCLEOTIDE SEQUENCE [LARGE SCALE GENOMIC DNA]</scope>
    <source>
        <strain evidence="2 3">DSM 2767</strain>
    </source>
</reference>
<dbReference type="Proteomes" id="UP000076603">
    <property type="component" value="Unassembled WGS sequence"/>
</dbReference>
<organism evidence="2 3">
    <name type="scientific">Clostridium magnum DSM 2767</name>
    <dbReference type="NCBI Taxonomy" id="1121326"/>
    <lineage>
        <taxon>Bacteria</taxon>
        <taxon>Bacillati</taxon>
        <taxon>Bacillota</taxon>
        <taxon>Clostridia</taxon>
        <taxon>Eubacteriales</taxon>
        <taxon>Clostridiaceae</taxon>
        <taxon>Clostridium</taxon>
    </lineage>
</organism>
<keyword evidence="1" id="KW-0732">Signal</keyword>
<dbReference type="STRING" id="1121326.CLMAG_19980"/>
<evidence type="ECO:0000256" key="1">
    <source>
        <dbReference type="SAM" id="SignalP"/>
    </source>
</evidence>
<comment type="caution">
    <text evidence="2">The sequence shown here is derived from an EMBL/GenBank/DDBJ whole genome shotgun (WGS) entry which is preliminary data.</text>
</comment>
<proteinExistence type="predicted"/>
<dbReference type="PANTHER" id="PTHR43649">
    <property type="entry name" value="ARABINOSE-BINDING PROTEIN-RELATED"/>
    <property type="match status" value="1"/>
</dbReference>
<dbReference type="EMBL" id="LWAE01000002">
    <property type="protein sequence ID" value="KZL92189.1"/>
    <property type="molecule type" value="Genomic_DNA"/>
</dbReference>
<dbReference type="AlphaFoldDB" id="A0A162T3A7"/>
<dbReference type="InterPro" id="IPR050490">
    <property type="entry name" value="Bact_solute-bd_prot1"/>
</dbReference>
<dbReference type="PANTHER" id="PTHR43649:SF12">
    <property type="entry name" value="DIACETYLCHITOBIOSE BINDING PROTEIN DASA"/>
    <property type="match status" value="1"/>
</dbReference>
<sequence>MKHVRLKYFLFVTLILVFSTFTVCDKTLPQVSTYNNNEGKVKLRCVISSEDNSKLEAFKTFQTDIKTILPNYDITFDFIKGDLQAYQTKAKVLLSSDHIPDVFLSTGGNFSNDLFSVNAVKPIDKYLEQLKFWDIVIPSAKVEGHNQHIYAVPFDAVSYQVIEINTDLFTQNNVKIPTNLTELKTAVSIFKSKSIIPIALCGKDGAAVYRMIEGFASTIDPQIASKIVNDKEDFSDETFKKSASEVKALLDMGAFPKNIHSITETDAANLFYSGKSAMYFTSSSDFNLSNQKLNGKCKLIYYPSINKAKQELFSNVLIGGVKKDSGLFISAASQHPLEAVELAVEMSKYYNKYLYEKQNNPAIIYLPNKLGLKSPQNSSPELLQLMQDLSINKNASPSLLQDNISAKASKSIIEDSSAFMTGLLSVDTYTKEMDSGLKSK</sequence>
<feature type="chain" id="PRO_5010295958" evidence="1">
    <location>
        <begin position="26"/>
        <end position="440"/>
    </location>
</feature>
<evidence type="ECO:0000313" key="2">
    <source>
        <dbReference type="EMBL" id="KZL92189.1"/>
    </source>
</evidence>
<accession>A0A162T3A7</accession>
<dbReference type="Pfam" id="PF13416">
    <property type="entry name" value="SBP_bac_8"/>
    <property type="match status" value="1"/>
</dbReference>
<gene>
    <name evidence="2" type="ORF">CLMAG_19980</name>
</gene>
<dbReference type="RefSeq" id="WP_066621503.1">
    <property type="nucleotide sequence ID" value="NZ_FQXL01000004.1"/>
</dbReference>
<dbReference type="SUPFAM" id="SSF53850">
    <property type="entry name" value="Periplasmic binding protein-like II"/>
    <property type="match status" value="1"/>
</dbReference>
<protein>
    <submittedName>
        <fullName evidence="2">Bacterial extracellular solute-binding protein</fullName>
    </submittedName>
</protein>
<dbReference type="OrthoDB" id="41208at2"/>
<evidence type="ECO:0000313" key="3">
    <source>
        <dbReference type="Proteomes" id="UP000076603"/>
    </source>
</evidence>
<feature type="signal peptide" evidence="1">
    <location>
        <begin position="1"/>
        <end position="25"/>
    </location>
</feature>
<dbReference type="PATRIC" id="fig|1121326.3.peg.1988"/>
<dbReference type="Gene3D" id="3.40.190.10">
    <property type="entry name" value="Periplasmic binding protein-like II"/>
    <property type="match status" value="2"/>
</dbReference>
<dbReference type="InterPro" id="IPR006059">
    <property type="entry name" value="SBP"/>
</dbReference>
<name>A0A162T3A7_9CLOT</name>
<keyword evidence="3" id="KW-1185">Reference proteome</keyword>